<sequence length="95" mass="11106">MSLDIAWTKEAEEIFELILNHLESNWSPKQAAKFFKSVNSTLLTISKQPFIFKASEDNPNVRKAAISKQTSFFYKVEGDKIIILYFWDNRQNPTF</sequence>
<dbReference type="InterPro" id="IPR035093">
    <property type="entry name" value="RelE/ParE_toxin_dom_sf"/>
</dbReference>
<accession>A0ABS1BES2</accession>
<name>A0ABS1BES2_9SPHI</name>
<proteinExistence type="predicted"/>
<dbReference type="InterPro" id="IPR007712">
    <property type="entry name" value="RelE/ParE_toxin"/>
</dbReference>
<reference evidence="2 3" key="1">
    <citation type="submission" date="2020-12" db="EMBL/GenBank/DDBJ databases">
        <title>Bacterial novel species Pedobacter sp. SD-b isolated from soil.</title>
        <authorList>
            <person name="Jung H.-Y."/>
        </authorList>
    </citation>
    <scope>NUCLEOTIDE SEQUENCE [LARGE SCALE GENOMIC DNA]</scope>
    <source>
        <strain evidence="2 3">SD-b</strain>
    </source>
</reference>
<comment type="caution">
    <text evidence="2">The sequence shown here is derived from an EMBL/GenBank/DDBJ whole genome shotgun (WGS) entry which is preliminary data.</text>
</comment>
<dbReference type="EMBL" id="JAEHFY010000001">
    <property type="protein sequence ID" value="MBK0381363.1"/>
    <property type="molecule type" value="Genomic_DNA"/>
</dbReference>
<evidence type="ECO:0000313" key="3">
    <source>
        <dbReference type="Proteomes" id="UP000660024"/>
    </source>
</evidence>
<gene>
    <name evidence="2" type="ORF">I5M32_00195</name>
</gene>
<dbReference type="Pfam" id="PF05016">
    <property type="entry name" value="ParE_toxin"/>
    <property type="match status" value="1"/>
</dbReference>
<dbReference type="RefSeq" id="WP_200583662.1">
    <property type="nucleotide sequence ID" value="NZ_JAEHFY010000001.1"/>
</dbReference>
<dbReference type="Proteomes" id="UP000660024">
    <property type="component" value="Unassembled WGS sequence"/>
</dbReference>
<keyword evidence="3" id="KW-1185">Reference proteome</keyword>
<evidence type="ECO:0000313" key="2">
    <source>
        <dbReference type="EMBL" id="MBK0381363.1"/>
    </source>
</evidence>
<keyword evidence="1" id="KW-1277">Toxin-antitoxin system</keyword>
<evidence type="ECO:0000256" key="1">
    <source>
        <dbReference type="ARBA" id="ARBA00022649"/>
    </source>
</evidence>
<dbReference type="Gene3D" id="3.30.2310.20">
    <property type="entry name" value="RelE-like"/>
    <property type="match status" value="1"/>
</dbReference>
<protein>
    <submittedName>
        <fullName evidence="2">Type II toxin-antitoxin system RelE/ParE family toxin</fullName>
    </submittedName>
</protein>
<organism evidence="2 3">
    <name type="scientific">Pedobacter segetis</name>
    <dbReference type="NCBI Taxonomy" id="2793069"/>
    <lineage>
        <taxon>Bacteria</taxon>
        <taxon>Pseudomonadati</taxon>
        <taxon>Bacteroidota</taxon>
        <taxon>Sphingobacteriia</taxon>
        <taxon>Sphingobacteriales</taxon>
        <taxon>Sphingobacteriaceae</taxon>
        <taxon>Pedobacter</taxon>
    </lineage>
</organism>